<keyword evidence="2" id="KW-1185">Reference proteome</keyword>
<comment type="caution">
    <text evidence="1">The sequence shown here is derived from an EMBL/GenBank/DDBJ whole genome shotgun (WGS) entry which is preliminary data.</text>
</comment>
<gene>
    <name evidence="1" type="ORF">GV832_00560</name>
</gene>
<name>A0AAE5BTU0_9RHOB</name>
<dbReference type="Proteomes" id="UP001193501">
    <property type="component" value="Unassembled WGS sequence"/>
</dbReference>
<protein>
    <submittedName>
        <fullName evidence="1">Uncharacterized protein</fullName>
    </submittedName>
</protein>
<dbReference type="EMBL" id="JAABNR010000001">
    <property type="protein sequence ID" value="NBZ86059.1"/>
    <property type="molecule type" value="Genomic_DNA"/>
</dbReference>
<evidence type="ECO:0000313" key="1">
    <source>
        <dbReference type="EMBL" id="NBZ86059.1"/>
    </source>
</evidence>
<organism evidence="1 2">
    <name type="scientific">Stagnihabitans tardus</name>
    <dbReference type="NCBI Taxonomy" id="2699202"/>
    <lineage>
        <taxon>Bacteria</taxon>
        <taxon>Pseudomonadati</taxon>
        <taxon>Pseudomonadota</taxon>
        <taxon>Alphaproteobacteria</taxon>
        <taxon>Rhodobacterales</taxon>
        <taxon>Paracoccaceae</taxon>
        <taxon>Stagnihabitans</taxon>
    </lineage>
</organism>
<sequence>MASKHLRDCARLCRAAGLSVLGVEFGGKHVRFRCEEGVMILPSTPSDRRWGRNAAAQARRMKRDAG</sequence>
<reference evidence="1" key="1">
    <citation type="submission" date="2020-01" db="EMBL/GenBank/DDBJ databases">
        <authorList>
            <person name="Chen W.-M."/>
        </authorList>
    </citation>
    <scope>NUCLEOTIDE SEQUENCE</scope>
    <source>
        <strain evidence="1">CYK-10</strain>
    </source>
</reference>
<evidence type="ECO:0000313" key="2">
    <source>
        <dbReference type="Proteomes" id="UP001193501"/>
    </source>
</evidence>
<accession>A0AAE5BTU0</accession>
<dbReference type="AlphaFoldDB" id="A0AAE5BTU0"/>
<dbReference type="RefSeq" id="WP_168772864.1">
    <property type="nucleotide sequence ID" value="NZ_JAABNR010000001.1"/>
</dbReference>
<proteinExistence type="predicted"/>